<organism evidence="2 3">
    <name type="scientific">Litorilinea aerophila</name>
    <dbReference type="NCBI Taxonomy" id="1204385"/>
    <lineage>
        <taxon>Bacteria</taxon>
        <taxon>Bacillati</taxon>
        <taxon>Chloroflexota</taxon>
        <taxon>Caldilineae</taxon>
        <taxon>Caldilineales</taxon>
        <taxon>Caldilineaceae</taxon>
        <taxon>Litorilinea</taxon>
    </lineage>
</organism>
<dbReference type="RefSeq" id="WP_141609127.1">
    <property type="nucleotide sequence ID" value="NZ_VIGC02000006.1"/>
</dbReference>
<dbReference type="PANTHER" id="PTHR13538">
    <property type="entry name" value="N-ACETYLTRANSFERASE 6"/>
    <property type="match status" value="1"/>
</dbReference>
<keyword evidence="2" id="KW-0808">Transferase</keyword>
<protein>
    <submittedName>
        <fullName evidence="2">GNAT family N-acetyltransferase</fullName>
    </submittedName>
</protein>
<name>A0A540VJ02_9CHLR</name>
<dbReference type="Gene3D" id="3.40.630.30">
    <property type="match status" value="1"/>
</dbReference>
<dbReference type="InterPro" id="IPR016181">
    <property type="entry name" value="Acyl_CoA_acyltransferase"/>
</dbReference>
<dbReference type="GO" id="GO:0008080">
    <property type="term" value="F:N-acetyltransferase activity"/>
    <property type="evidence" value="ECO:0007669"/>
    <property type="project" value="InterPro"/>
</dbReference>
<dbReference type="Pfam" id="PF00583">
    <property type="entry name" value="Acetyltransf_1"/>
    <property type="match status" value="1"/>
</dbReference>
<dbReference type="GO" id="GO:1905502">
    <property type="term" value="F:acetyl-CoA binding"/>
    <property type="evidence" value="ECO:0007669"/>
    <property type="project" value="TreeGrafter"/>
</dbReference>
<proteinExistence type="predicted"/>
<reference evidence="2 3" key="1">
    <citation type="submission" date="2019-06" db="EMBL/GenBank/DDBJ databases">
        <title>Genome sequence of Litorilinea aerophila BAA-2444.</title>
        <authorList>
            <person name="Maclea K.S."/>
            <person name="Maurais E.G."/>
            <person name="Iannazzi L.C."/>
        </authorList>
    </citation>
    <scope>NUCLEOTIDE SEQUENCE [LARGE SCALE GENOMIC DNA]</scope>
    <source>
        <strain evidence="2 3">ATCC BAA-2444</strain>
    </source>
</reference>
<evidence type="ECO:0000313" key="3">
    <source>
        <dbReference type="Proteomes" id="UP000317371"/>
    </source>
</evidence>
<sequence length="155" mass="17835">MLEITYLADHPHLVPTLAHWHHEQWGRINSHKTLADRLARLQGHLQRRAIPTTFVALANGEPVGCASLVLHDLPDRVDLTPWLASVYVLPQRRHQGIGRALVRRVEDEARALGVPTLYLYTPDRQQFYAHLGWSVVEERVYRGEVITLMELKIKD</sequence>
<dbReference type="InterPro" id="IPR039840">
    <property type="entry name" value="NAA80"/>
</dbReference>
<gene>
    <name evidence="2" type="ORF">FKZ61_05695</name>
</gene>
<dbReference type="PANTHER" id="PTHR13538:SF4">
    <property type="entry name" value="N-ALPHA-ACETYLTRANSFERASE 80"/>
    <property type="match status" value="1"/>
</dbReference>
<evidence type="ECO:0000259" key="1">
    <source>
        <dbReference type="PROSITE" id="PS51186"/>
    </source>
</evidence>
<dbReference type="SUPFAM" id="SSF55729">
    <property type="entry name" value="Acyl-CoA N-acyltransferases (Nat)"/>
    <property type="match status" value="1"/>
</dbReference>
<dbReference type="Proteomes" id="UP000317371">
    <property type="component" value="Unassembled WGS sequence"/>
</dbReference>
<feature type="domain" description="N-acetyltransferase" evidence="1">
    <location>
        <begin position="4"/>
        <end position="154"/>
    </location>
</feature>
<dbReference type="CDD" id="cd04301">
    <property type="entry name" value="NAT_SF"/>
    <property type="match status" value="1"/>
</dbReference>
<dbReference type="OrthoDB" id="9768284at2"/>
<dbReference type="PROSITE" id="PS51186">
    <property type="entry name" value="GNAT"/>
    <property type="match status" value="1"/>
</dbReference>
<dbReference type="EMBL" id="VIGC01000006">
    <property type="protein sequence ID" value="TQE96755.1"/>
    <property type="molecule type" value="Genomic_DNA"/>
</dbReference>
<accession>A0A540VJ02</accession>
<comment type="caution">
    <text evidence="2">The sequence shown here is derived from an EMBL/GenBank/DDBJ whole genome shotgun (WGS) entry which is preliminary data.</text>
</comment>
<dbReference type="InterPro" id="IPR000182">
    <property type="entry name" value="GNAT_dom"/>
</dbReference>
<evidence type="ECO:0000313" key="2">
    <source>
        <dbReference type="EMBL" id="TQE96755.1"/>
    </source>
</evidence>
<dbReference type="GO" id="GO:0005737">
    <property type="term" value="C:cytoplasm"/>
    <property type="evidence" value="ECO:0007669"/>
    <property type="project" value="TreeGrafter"/>
</dbReference>
<dbReference type="AlphaFoldDB" id="A0A540VJ02"/>
<dbReference type="InParanoid" id="A0A540VJ02"/>
<keyword evidence="3" id="KW-1185">Reference proteome</keyword>